<dbReference type="InterPro" id="IPR036097">
    <property type="entry name" value="HisK_dim/P_sf"/>
</dbReference>
<dbReference type="CDD" id="cd17546">
    <property type="entry name" value="REC_hyHK_CKI1_RcsC-like"/>
    <property type="match status" value="1"/>
</dbReference>
<dbReference type="CDD" id="cd16922">
    <property type="entry name" value="HATPase_EvgS-ArcB-TorS-like"/>
    <property type="match status" value="1"/>
</dbReference>
<dbReference type="EC" id="2.7.13.3" evidence="3"/>
<feature type="domain" description="Histidine kinase" evidence="14">
    <location>
        <begin position="472"/>
        <end position="692"/>
    </location>
</feature>
<dbReference type="PANTHER" id="PTHR45339">
    <property type="entry name" value="HYBRID SIGNAL TRANSDUCTION HISTIDINE KINASE J"/>
    <property type="match status" value="1"/>
</dbReference>
<evidence type="ECO:0000256" key="7">
    <source>
        <dbReference type="ARBA" id="ARBA00022741"/>
    </source>
</evidence>
<dbReference type="Gene3D" id="1.10.287.130">
    <property type="match status" value="1"/>
</dbReference>
<keyword evidence="10" id="KW-0902">Two-component regulatory system</keyword>
<dbReference type="PROSITE" id="PS50109">
    <property type="entry name" value="HIS_KIN"/>
    <property type="match status" value="1"/>
</dbReference>
<dbReference type="InterPro" id="IPR011006">
    <property type="entry name" value="CheY-like_superfamily"/>
</dbReference>
<dbReference type="EMBL" id="CP158490">
    <property type="protein sequence ID" value="XBY21835.1"/>
    <property type="molecule type" value="Genomic_DNA"/>
</dbReference>
<keyword evidence="7" id="KW-0547">Nucleotide-binding</keyword>
<dbReference type="SUPFAM" id="SSF55874">
    <property type="entry name" value="ATPase domain of HSP90 chaperone/DNA topoisomerase II/histidine kinase"/>
    <property type="match status" value="1"/>
</dbReference>
<dbReference type="InterPro" id="IPR035965">
    <property type="entry name" value="PAS-like_dom_sf"/>
</dbReference>
<evidence type="ECO:0000259" key="14">
    <source>
        <dbReference type="PROSITE" id="PS50109"/>
    </source>
</evidence>
<evidence type="ECO:0000256" key="2">
    <source>
        <dbReference type="ARBA" id="ARBA00004651"/>
    </source>
</evidence>
<dbReference type="Gene3D" id="1.20.120.160">
    <property type="entry name" value="HPT domain"/>
    <property type="match status" value="1"/>
</dbReference>
<name>A0AAU7WN13_9PSED</name>
<keyword evidence="11" id="KW-0472">Membrane</keyword>
<organism evidence="17">
    <name type="scientific">Pseudomonas sp. W17</name>
    <dbReference type="NCBI Taxonomy" id="3144407"/>
    <lineage>
        <taxon>Bacteria</taxon>
        <taxon>Pseudomonadati</taxon>
        <taxon>Pseudomonadota</taxon>
        <taxon>Gammaproteobacteria</taxon>
        <taxon>Pseudomonadales</taxon>
        <taxon>Pseudomonadaceae</taxon>
        <taxon>Pseudomonas</taxon>
    </lineage>
</organism>
<feature type="modified residue" description="4-aspartylphosphate" evidence="13">
    <location>
        <position position="875"/>
    </location>
</feature>
<evidence type="ECO:0000256" key="13">
    <source>
        <dbReference type="PROSITE-ProRule" id="PRU00169"/>
    </source>
</evidence>
<keyword evidence="4" id="KW-1003">Cell membrane</keyword>
<evidence type="ECO:0000256" key="5">
    <source>
        <dbReference type="ARBA" id="ARBA00022553"/>
    </source>
</evidence>
<evidence type="ECO:0000256" key="9">
    <source>
        <dbReference type="ARBA" id="ARBA00022989"/>
    </source>
</evidence>
<evidence type="ECO:0000256" key="10">
    <source>
        <dbReference type="ARBA" id="ARBA00023012"/>
    </source>
</evidence>
<comment type="subcellular location">
    <subcellularLocation>
        <location evidence="2">Cell membrane</location>
        <topology evidence="2">Multi-pass membrane protein</topology>
    </subcellularLocation>
</comment>
<protein>
    <recommendedName>
        <fullName evidence="3">histidine kinase</fullName>
        <ecNumber evidence="3">2.7.13.3</ecNumber>
    </recommendedName>
</protein>
<keyword evidence="5 13" id="KW-0597">Phosphoprotein</keyword>
<accession>A0AAU7WN13</accession>
<dbReference type="InterPro" id="IPR003594">
    <property type="entry name" value="HATPase_dom"/>
</dbReference>
<dbReference type="Pfam" id="PF01627">
    <property type="entry name" value="Hpt"/>
    <property type="match status" value="1"/>
</dbReference>
<dbReference type="SMART" id="SM00448">
    <property type="entry name" value="REC"/>
    <property type="match status" value="1"/>
</dbReference>
<evidence type="ECO:0000256" key="3">
    <source>
        <dbReference type="ARBA" id="ARBA00012438"/>
    </source>
</evidence>
<reference evidence="17" key="1">
    <citation type="submission" date="2024-06" db="EMBL/GenBank/DDBJ databases">
        <authorList>
            <person name="Wu L."/>
        </authorList>
    </citation>
    <scope>NUCLEOTIDE SEQUENCE</scope>
    <source>
        <strain evidence="17">W17</strain>
    </source>
</reference>
<dbReference type="SUPFAM" id="SSF52172">
    <property type="entry name" value="CheY-like"/>
    <property type="match status" value="1"/>
</dbReference>
<feature type="domain" description="HPt" evidence="16">
    <location>
        <begin position="959"/>
        <end position="1050"/>
    </location>
</feature>
<dbReference type="PANTHER" id="PTHR45339:SF1">
    <property type="entry name" value="HYBRID SIGNAL TRANSDUCTION HISTIDINE KINASE J"/>
    <property type="match status" value="1"/>
</dbReference>
<dbReference type="SMART" id="SM00388">
    <property type="entry name" value="HisKA"/>
    <property type="match status" value="1"/>
</dbReference>
<feature type="modified residue" description="Phosphohistidine" evidence="12">
    <location>
        <position position="998"/>
    </location>
</feature>
<dbReference type="SUPFAM" id="SSF47384">
    <property type="entry name" value="Homodimeric domain of signal transducing histidine kinase"/>
    <property type="match status" value="1"/>
</dbReference>
<dbReference type="GO" id="GO:0000155">
    <property type="term" value="F:phosphorelay sensor kinase activity"/>
    <property type="evidence" value="ECO:0007669"/>
    <property type="project" value="InterPro"/>
</dbReference>
<dbReference type="PROSITE" id="PS50110">
    <property type="entry name" value="RESPONSE_REGULATORY"/>
    <property type="match status" value="1"/>
</dbReference>
<dbReference type="SMART" id="SM00387">
    <property type="entry name" value="HATPase_c"/>
    <property type="match status" value="1"/>
</dbReference>
<keyword evidence="8 17" id="KW-0067">ATP-binding</keyword>
<evidence type="ECO:0000256" key="1">
    <source>
        <dbReference type="ARBA" id="ARBA00000085"/>
    </source>
</evidence>
<dbReference type="FunFam" id="3.30.565.10:FF:000010">
    <property type="entry name" value="Sensor histidine kinase RcsC"/>
    <property type="match status" value="1"/>
</dbReference>
<evidence type="ECO:0000313" key="17">
    <source>
        <dbReference type="EMBL" id="XBY21835.1"/>
    </source>
</evidence>
<proteinExistence type="predicted"/>
<dbReference type="Gene3D" id="3.30.565.10">
    <property type="entry name" value="Histidine kinase-like ATPase, C-terminal domain"/>
    <property type="match status" value="1"/>
</dbReference>
<dbReference type="Pfam" id="PF00512">
    <property type="entry name" value="HisKA"/>
    <property type="match status" value="1"/>
</dbReference>
<dbReference type="InterPro" id="IPR003661">
    <property type="entry name" value="HisK_dim/P_dom"/>
</dbReference>
<evidence type="ECO:0000259" key="16">
    <source>
        <dbReference type="PROSITE" id="PS50894"/>
    </source>
</evidence>
<evidence type="ECO:0000256" key="6">
    <source>
        <dbReference type="ARBA" id="ARBA00022692"/>
    </source>
</evidence>
<dbReference type="InterPro" id="IPR008207">
    <property type="entry name" value="Sig_transdc_His_kin_Hpt_dom"/>
</dbReference>
<evidence type="ECO:0000256" key="4">
    <source>
        <dbReference type="ARBA" id="ARBA00022475"/>
    </source>
</evidence>
<evidence type="ECO:0000256" key="8">
    <source>
        <dbReference type="ARBA" id="ARBA00022840"/>
    </source>
</evidence>
<keyword evidence="9" id="KW-1133">Transmembrane helix</keyword>
<gene>
    <name evidence="17" type="ORF">ABCR88_20220</name>
</gene>
<dbReference type="InterPro" id="IPR005467">
    <property type="entry name" value="His_kinase_dom"/>
</dbReference>
<dbReference type="InterPro" id="IPR036890">
    <property type="entry name" value="HATPase_C_sf"/>
</dbReference>
<dbReference type="Pfam" id="PF00072">
    <property type="entry name" value="Response_reg"/>
    <property type="match status" value="1"/>
</dbReference>
<dbReference type="GO" id="GO:0005524">
    <property type="term" value="F:ATP binding"/>
    <property type="evidence" value="ECO:0007669"/>
    <property type="project" value="UniProtKB-KW"/>
</dbReference>
<evidence type="ECO:0000256" key="12">
    <source>
        <dbReference type="PROSITE-ProRule" id="PRU00110"/>
    </source>
</evidence>
<dbReference type="InterPro" id="IPR036641">
    <property type="entry name" value="HPT_dom_sf"/>
</dbReference>
<dbReference type="PRINTS" id="PR00344">
    <property type="entry name" value="BCTRLSENSOR"/>
</dbReference>
<dbReference type="Gene3D" id="3.40.50.2300">
    <property type="match status" value="1"/>
</dbReference>
<dbReference type="SUPFAM" id="SSF47226">
    <property type="entry name" value="Histidine-containing phosphotransfer domain, HPT domain"/>
    <property type="match status" value="1"/>
</dbReference>
<dbReference type="AlphaFoldDB" id="A0AAU7WN13"/>
<dbReference type="Gene3D" id="3.30.450.20">
    <property type="entry name" value="PAS domain"/>
    <property type="match status" value="1"/>
</dbReference>
<dbReference type="CDD" id="cd00082">
    <property type="entry name" value="HisKA"/>
    <property type="match status" value="1"/>
</dbReference>
<evidence type="ECO:0000259" key="15">
    <source>
        <dbReference type="PROSITE" id="PS50110"/>
    </source>
</evidence>
<dbReference type="InterPro" id="IPR004358">
    <property type="entry name" value="Sig_transdc_His_kin-like_C"/>
</dbReference>
<feature type="domain" description="Response regulatory" evidence="15">
    <location>
        <begin position="826"/>
        <end position="940"/>
    </location>
</feature>
<dbReference type="InterPro" id="IPR001789">
    <property type="entry name" value="Sig_transdc_resp-reg_receiver"/>
</dbReference>
<dbReference type="Pfam" id="PF02518">
    <property type="entry name" value="HATPase_c"/>
    <property type="match status" value="1"/>
</dbReference>
<evidence type="ECO:0000256" key="11">
    <source>
        <dbReference type="ARBA" id="ARBA00023136"/>
    </source>
</evidence>
<comment type="catalytic activity">
    <reaction evidence="1">
        <text>ATP + protein L-histidine = ADP + protein N-phospho-L-histidine.</text>
        <dbReference type="EC" id="2.7.13.3"/>
    </reaction>
</comment>
<dbReference type="GO" id="GO:0005886">
    <property type="term" value="C:plasma membrane"/>
    <property type="evidence" value="ECO:0007669"/>
    <property type="project" value="UniProtKB-SubCell"/>
</dbReference>
<keyword evidence="6" id="KW-0812">Transmembrane</keyword>
<dbReference type="RefSeq" id="WP_350403261.1">
    <property type="nucleotide sequence ID" value="NZ_CP158490.1"/>
</dbReference>
<dbReference type="SUPFAM" id="SSF55785">
    <property type="entry name" value="PYP-like sensor domain (PAS domain)"/>
    <property type="match status" value="1"/>
</dbReference>
<dbReference type="PROSITE" id="PS50894">
    <property type="entry name" value="HPT"/>
    <property type="match status" value="1"/>
</dbReference>
<sequence>MLFLILPLLLVMGGALFWGGQRIIRQEQERIAVDFQLLTRYMSEQQALLQRLAGEKRLQYRDTDQDPAQLFHLMEQQEAVGATLFQGNPSSVETPFTLVCQDQAQCPHQSGAAAGLGRYLADLYSSFWVRSSFPASALLVVDAGAGSSFTVPTIGSRWPRLTTPLVLAGLHAVRASATSSDSDAIRWIRLKDFPQHMIAFTALHNLAPGSGLQSSGTYAACLTYRDRINVFTTPQRRHFYDKFWLQGRLDGLLLGDEPAPLALHEGANVRSDGLVFRINDASGHWSGYYLLSYRALFLGHSWSLAAIFLLLLLSPLAARVYARWYQRRVIAPAQQAHTELVENHQFSRTLLETTPVALCVLSREDRRIVFANNLALKWFTTQVGQSLDASGLDPALLEHIARAREPGEIENYQSFDGRSFYIAFAPTRYRNQDVLICAFADLSARAQMEQQLTQAKQAADKANGAKSVFLATMSHEIRTPLYGVLGSLELMGLTDLDREQRQLLERIQVSSGLLLQIISDILDITRIESGQLSLGDQLFDPRALVQRCTASFVDSARNKGLLLFSWVDPELPPALLGDPGRISQILTNLISNAVKFTHSGQVIVRARAEPGSQGRVLLSLQVADTGIGIGKEEQQQLFIPFYQIDAHSHTVHGAGLGLSICAKLAALMGSQIHLTSELGLGSSFSMQLELPVASDPDAEHQPDLGGARIYVQSPHHELTDNLCQWLQKWHAQATPVDATAPPPQGQGVLLRLFDDRPEASEALPPGLLRIDLGGQQRTPGAGLAEAGDYYAIGRLLERTLGGAPDAPAEPELPARDIATLAPLGLNVLVAEDNPINQATLSHQLQQLGCRNTLAADGAEALDLWRIGDYDLLLTDVNMPRMNGYELTCILRAAGDDRPIIGITANAMCDEEARCQACGMDAWLVKPVPLQTLRASLARLTSLAPEPLAEPAAAPGNAPADGLPPNLRELFARTMGQDVEHLRQALDEEDYERIFQLLHRVRGSLAVAGQEALILQVHDLGQSLRQSGLTATTRAHSLMLLHALQDISQLE</sequence>